<keyword evidence="2" id="KW-0813">Transport</keyword>
<evidence type="ECO:0000313" key="6">
    <source>
        <dbReference type="Proteomes" id="UP000007797"/>
    </source>
</evidence>
<feature type="repeat" description="ARM" evidence="4">
    <location>
        <begin position="271"/>
        <end position="305"/>
    </location>
</feature>
<evidence type="ECO:0000313" key="5">
    <source>
        <dbReference type="EMBL" id="EGG20149.1"/>
    </source>
</evidence>
<dbReference type="GeneID" id="14871840"/>
<evidence type="ECO:0000256" key="2">
    <source>
        <dbReference type="ARBA" id="ARBA00022448"/>
    </source>
</evidence>
<dbReference type="OMA" id="NTEDAGM"/>
<proteinExistence type="inferred from homology"/>
<feature type="repeat" description="ARM" evidence="4">
    <location>
        <begin position="186"/>
        <end position="229"/>
    </location>
</feature>
<dbReference type="EMBL" id="GL883013">
    <property type="protein sequence ID" value="EGG20149.1"/>
    <property type="molecule type" value="Genomic_DNA"/>
</dbReference>
<keyword evidence="6" id="KW-1185">Reference proteome</keyword>
<evidence type="ECO:0000256" key="1">
    <source>
        <dbReference type="ARBA" id="ARBA00010394"/>
    </source>
</evidence>
<dbReference type="GO" id="GO:0015031">
    <property type="term" value="P:protein transport"/>
    <property type="evidence" value="ECO:0007669"/>
    <property type="project" value="UniProtKB-KW"/>
</dbReference>
<feature type="repeat" description="ARM" evidence="4">
    <location>
        <begin position="229"/>
        <end position="271"/>
    </location>
</feature>
<dbReference type="Pfam" id="PF00514">
    <property type="entry name" value="Arm"/>
    <property type="match status" value="5"/>
</dbReference>
<dbReference type="AlphaFoldDB" id="F4PVY5"/>
<dbReference type="InterPro" id="IPR016024">
    <property type="entry name" value="ARM-type_fold"/>
</dbReference>
<dbReference type="Gene3D" id="1.25.10.10">
    <property type="entry name" value="Leucine-rich Repeat Variant"/>
    <property type="match status" value="1"/>
</dbReference>
<evidence type="ECO:0008006" key="7">
    <source>
        <dbReference type="Google" id="ProtNLM"/>
    </source>
</evidence>
<keyword evidence="3" id="KW-0653">Protein transport</keyword>
<name>F4PVY5_CACFS</name>
<evidence type="ECO:0000256" key="4">
    <source>
        <dbReference type="PROSITE-ProRule" id="PRU00259"/>
    </source>
</evidence>
<dbReference type="InterPro" id="IPR000225">
    <property type="entry name" value="Armadillo"/>
</dbReference>
<dbReference type="PANTHER" id="PTHR23316">
    <property type="entry name" value="IMPORTIN ALPHA"/>
    <property type="match status" value="1"/>
</dbReference>
<dbReference type="KEGG" id="dfa:DFA_07269"/>
<dbReference type="Proteomes" id="UP000007797">
    <property type="component" value="Unassembled WGS sequence"/>
</dbReference>
<gene>
    <name evidence="5" type="ORF">DFA_07269</name>
</gene>
<dbReference type="PROSITE" id="PS50176">
    <property type="entry name" value="ARM_REPEAT"/>
    <property type="match status" value="3"/>
</dbReference>
<dbReference type="RefSeq" id="XP_004367132.1">
    <property type="nucleotide sequence ID" value="XM_004367075.1"/>
</dbReference>
<evidence type="ECO:0000256" key="3">
    <source>
        <dbReference type="ARBA" id="ARBA00022927"/>
    </source>
</evidence>
<dbReference type="InterPro" id="IPR011989">
    <property type="entry name" value="ARM-like"/>
</dbReference>
<accession>F4PVY5</accession>
<organism evidence="5 6">
    <name type="scientific">Cavenderia fasciculata</name>
    <name type="common">Slime mold</name>
    <name type="synonym">Dictyostelium fasciculatum</name>
    <dbReference type="NCBI Taxonomy" id="261658"/>
    <lineage>
        <taxon>Eukaryota</taxon>
        <taxon>Amoebozoa</taxon>
        <taxon>Evosea</taxon>
        <taxon>Eumycetozoa</taxon>
        <taxon>Dictyostelia</taxon>
        <taxon>Acytosteliales</taxon>
        <taxon>Cavenderiaceae</taxon>
        <taxon>Cavenderia</taxon>
    </lineage>
</organism>
<protein>
    <recommendedName>
        <fullName evidence="7">Importin subunit alpha</fullName>
    </recommendedName>
</protein>
<dbReference type="SUPFAM" id="SSF48371">
    <property type="entry name" value="ARM repeat"/>
    <property type="match status" value="1"/>
</dbReference>
<comment type="similarity">
    <text evidence="1">Belongs to the importin alpha family.</text>
</comment>
<dbReference type="SMART" id="SM00185">
    <property type="entry name" value="ARM"/>
    <property type="match status" value="8"/>
</dbReference>
<dbReference type="OrthoDB" id="16542at2759"/>
<sequence length="577" mass="63890">MNYTNKILTLLNDIKFQERKVWVDHLKVVTEQLQKAFEQKSLVCDEFLIASLADLLIAVFPFSSDPSLNTKCQDIIKLIFEILPSSLHDNAELRDALRIKLLETLAILIVFNVQDANLLKIFSKAEVDAAKESTNPTTKKVEEQLPILVADIYSADYEVTLAATTGLRKLLAIERNPPIKEVVKAGVIPRLIKFLEEKDRYALQFEAAWALTNIASGTSEQTRAVVEHGAIAAMVPLLKSPNSDVREQAVWALGNIAGDGTKCRDLVISHGVIPTFVAILQSSFEQTVSVIRNTTWALQNLVKNKPFPPFEVAKQALPIFAKLIYSQDEEVVVDSCWGLSYITDYPDFQIDYFLSLNIFARILELMNHTSHSIKTPSLRVVGNIASCDDHIAEKILTPGLLSNLSALLNSQKTGLIKESAWTISNFAAGPPSQIQMIIDAKIIPQLITIVATGHEDSKREAAWALVNATSGAQASQSDYLVKAGVVESMAEILKTTSTVAALVKELLKALALLFAKGPNNKKYQERFIKAEGIKLLDQYRDHMDSEITQQAIDIISTLKNNSEHLEALLDTMSIRAE</sequence>
<reference evidence="6" key="1">
    <citation type="journal article" date="2011" name="Genome Res.">
        <title>Phylogeny-wide analysis of social amoeba genomes highlights ancient origins for complex intercellular communication.</title>
        <authorList>
            <person name="Heidel A.J."/>
            <person name="Lawal H.M."/>
            <person name="Felder M."/>
            <person name="Schilde C."/>
            <person name="Helps N.R."/>
            <person name="Tunggal B."/>
            <person name="Rivero F."/>
            <person name="John U."/>
            <person name="Schleicher M."/>
            <person name="Eichinger L."/>
            <person name="Platzer M."/>
            <person name="Noegel A.A."/>
            <person name="Schaap P."/>
            <person name="Gloeckner G."/>
        </authorList>
    </citation>
    <scope>NUCLEOTIDE SEQUENCE [LARGE SCALE GENOMIC DNA]</scope>
    <source>
        <strain evidence="6">SH3</strain>
    </source>
</reference>
<dbReference type="STRING" id="1054147.F4PVY5"/>